<gene>
    <name evidence="1" type="ORF">METZ01_LOCUS391446</name>
</gene>
<reference evidence="1" key="1">
    <citation type="submission" date="2018-05" db="EMBL/GenBank/DDBJ databases">
        <authorList>
            <person name="Lanie J.A."/>
            <person name="Ng W.-L."/>
            <person name="Kazmierczak K.M."/>
            <person name="Andrzejewski T.M."/>
            <person name="Davidsen T.M."/>
            <person name="Wayne K.J."/>
            <person name="Tettelin H."/>
            <person name="Glass J.I."/>
            <person name="Rusch D."/>
            <person name="Podicherti R."/>
            <person name="Tsui H.-C.T."/>
            <person name="Winkler M.E."/>
        </authorList>
    </citation>
    <scope>NUCLEOTIDE SEQUENCE</scope>
</reference>
<name>A0A382UWE4_9ZZZZ</name>
<protein>
    <submittedName>
        <fullName evidence="1">Uncharacterized protein</fullName>
    </submittedName>
</protein>
<accession>A0A382UWE4</accession>
<sequence length="220" mass="24686">MPIRWDSLLVRHTTNELRRKLEGTQLRAIRFDRRTRDVLLILQEKTLLWRLHPSRGHVLFADPITPAKSDYHFRRKIRVVEAPDDERIIRFGLTSASSGPVDLIIELVGNQWNALITEGDPGVTRHVLWRRKGKAINRAVGQPYTPFTSPGRIGLKGEVALAEWLKILGTVQSEERAATLVRTFAWTSSLNASTLLGTPGGLEAGHAHWLAMATGEPEPV</sequence>
<feature type="non-terminal residue" evidence="1">
    <location>
        <position position="220"/>
    </location>
</feature>
<dbReference type="AlphaFoldDB" id="A0A382UWE4"/>
<proteinExistence type="predicted"/>
<evidence type="ECO:0000313" key="1">
    <source>
        <dbReference type="EMBL" id="SVD38592.1"/>
    </source>
</evidence>
<dbReference type="EMBL" id="UINC01147332">
    <property type="protein sequence ID" value="SVD38592.1"/>
    <property type="molecule type" value="Genomic_DNA"/>
</dbReference>
<dbReference type="Gene3D" id="2.30.310.10">
    <property type="entry name" value="ibrinogen binding protein from staphylococcus aureus domain"/>
    <property type="match status" value="1"/>
</dbReference>
<organism evidence="1">
    <name type="scientific">marine metagenome</name>
    <dbReference type="NCBI Taxonomy" id="408172"/>
    <lineage>
        <taxon>unclassified sequences</taxon>
        <taxon>metagenomes</taxon>
        <taxon>ecological metagenomes</taxon>
    </lineage>
</organism>